<accession>A0AB39BZJ4</accession>
<protein>
    <submittedName>
        <fullName evidence="2">Uncharacterized protein</fullName>
    </submittedName>
</protein>
<sequence>MSANNTDMALEHLLNDEDLEFLTELAKPLGLSPDQLAKKGIQDTITRRTRPRSMPGTVQPFRRRAE</sequence>
<evidence type="ECO:0000313" key="2">
    <source>
        <dbReference type="EMBL" id="XDI97921.1"/>
    </source>
</evidence>
<reference evidence="2" key="1">
    <citation type="submission" date="2024-06" db="EMBL/GenBank/DDBJ databases">
        <authorList>
            <person name="Agudelo-Romero P."/>
            <person name="Caparros-Martin J.A."/>
            <person name="Sharma A."/>
            <person name="Saladie M."/>
            <person name="Stick S.M."/>
            <person name="O'Gara F."/>
        </authorList>
    </citation>
    <scope>NUCLEOTIDE SEQUENCE</scope>
    <source>
        <strain evidence="2">VContig5</strain>
    </source>
</reference>
<proteinExistence type="predicted"/>
<organism evidence="2">
    <name type="scientific">Pakpunavirus sp</name>
    <dbReference type="NCBI Taxonomy" id="2833053"/>
    <lineage>
        <taxon>Viruses</taxon>
        <taxon>Duplodnaviria</taxon>
        <taxon>Heunggongvirae</taxon>
        <taxon>Uroviricota</taxon>
        <taxon>Caudoviricetes</taxon>
        <taxon>Vandenendeviridae</taxon>
        <taxon>Skurskavirinae</taxon>
        <taxon>Pakpunavirus</taxon>
    </lineage>
</organism>
<feature type="region of interest" description="Disordered" evidence="1">
    <location>
        <begin position="37"/>
        <end position="66"/>
    </location>
</feature>
<dbReference type="EMBL" id="PP986819">
    <property type="protein sequence ID" value="XDI97921.1"/>
    <property type="molecule type" value="Genomic_DNA"/>
</dbReference>
<name>A0AB39BZJ4_9CAUD</name>
<evidence type="ECO:0000256" key="1">
    <source>
        <dbReference type="SAM" id="MobiDB-lite"/>
    </source>
</evidence>